<evidence type="ECO:0000313" key="2">
    <source>
        <dbReference type="EMBL" id="GEY00194.1"/>
    </source>
</evidence>
<comment type="caution">
    <text evidence="2">The sequence shown here is derived from an EMBL/GenBank/DDBJ whole genome shotgun (WGS) entry which is preliminary data.</text>
</comment>
<dbReference type="AlphaFoldDB" id="A0A699HKU0"/>
<feature type="region of interest" description="Disordered" evidence="1">
    <location>
        <begin position="65"/>
        <end position="89"/>
    </location>
</feature>
<dbReference type="EMBL" id="BKCJ010144725">
    <property type="protein sequence ID" value="GEY00194.1"/>
    <property type="molecule type" value="Genomic_DNA"/>
</dbReference>
<organism evidence="2">
    <name type="scientific">Tanacetum cinerariifolium</name>
    <name type="common">Dalmatian daisy</name>
    <name type="synonym">Chrysanthemum cinerariifolium</name>
    <dbReference type="NCBI Taxonomy" id="118510"/>
    <lineage>
        <taxon>Eukaryota</taxon>
        <taxon>Viridiplantae</taxon>
        <taxon>Streptophyta</taxon>
        <taxon>Embryophyta</taxon>
        <taxon>Tracheophyta</taxon>
        <taxon>Spermatophyta</taxon>
        <taxon>Magnoliopsida</taxon>
        <taxon>eudicotyledons</taxon>
        <taxon>Gunneridae</taxon>
        <taxon>Pentapetalae</taxon>
        <taxon>asterids</taxon>
        <taxon>campanulids</taxon>
        <taxon>Asterales</taxon>
        <taxon>Asteraceae</taxon>
        <taxon>Asteroideae</taxon>
        <taxon>Anthemideae</taxon>
        <taxon>Anthemidinae</taxon>
        <taxon>Tanacetum</taxon>
    </lineage>
</organism>
<sequence>MQSRIGNQLQVVELYLFLSFIEQPRQKGEIKEVETQQDPVCQFSENVIVETFPLKHKEVLDVKYENTSPPKHKAEADAEDKAEVETEGKVEVKDGTEAKVGVGAYIIS</sequence>
<name>A0A699HKU0_TANCI</name>
<evidence type="ECO:0000256" key="1">
    <source>
        <dbReference type="SAM" id="MobiDB-lite"/>
    </source>
</evidence>
<feature type="compositionally biased region" description="Basic and acidic residues" evidence="1">
    <location>
        <begin position="72"/>
        <end position="89"/>
    </location>
</feature>
<accession>A0A699HKU0</accession>
<reference evidence="2" key="1">
    <citation type="journal article" date="2019" name="Sci. Rep.">
        <title>Draft genome of Tanacetum cinerariifolium, the natural source of mosquito coil.</title>
        <authorList>
            <person name="Yamashiro T."/>
            <person name="Shiraishi A."/>
            <person name="Satake H."/>
            <person name="Nakayama K."/>
        </authorList>
    </citation>
    <scope>NUCLEOTIDE SEQUENCE</scope>
</reference>
<protein>
    <submittedName>
        <fullName evidence="2">Uncharacterized protein</fullName>
    </submittedName>
</protein>
<gene>
    <name evidence="2" type="ORF">Tci_372168</name>
</gene>
<proteinExistence type="predicted"/>